<reference evidence="6 7" key="1">
    <citation type="submission" date="2024-02" db="EMBL/GenBank/DDBJ databases">
        <title>Haloferula sargassicola NBRC 104335.</title>
        <authorList>
            <person name="Ichikawa N."/>
            <person name="Katano-Makiyama Y."/>
            <person name="Hidaka K."/>
        </authorList>
    </citation>
    <scope>NUCLEOTIDE SEQUENCE [LARGE SCALE GENOMIC DNA]</scope>
    <source>
        <strain evidence="6 7">NBRC 104335</strain>
    </source>
</reference>
<keyword evidence="2" id="KW-0805">Transcription regulation</keyword>
<keyword evidence="3" id="KW-0731">Sigma factor</keyword>
<dbReference type="Gene3D" id="1.10.1740.10">
    <property type="match status" value="1"/>
</dbReference>
<feature type="domain" description="RNA polymerase sigma-70 region 2" evidence="5">
    <location>
        <begin position="16"/>
        <end position="81"/>
    </location>
</feature>
<accession>A0ABP9UYS0</accession>
<evidence type="ECO:0000256" key="3">
    <source>
        <dbReference type="ARBA" id="ARBA00023082"/>
    </source>
</evidence>
<dbReference type="SUPFAM" id="SSF88659">
    <property type="entry name" value="Sigma3 and sigma4 domains of RNA polymerase sigma factors"/>
    <property type="match status" value="1"/>
</dbReference>
<gene>
    <name evidence="6" type="ORF">Hsar01_03763</name>
</gene>
<dbReference type="SUPFAM" id="SSF88946">
    <property type="entry name" value="Sigma2 domain of RNA polymerase sigma factors"/>
    <property type="match status" value="1"/>
</dbReference>
<dbReference type="EMBL" id="BAABRI010000027">
    <property type="protein sequence ID" value="GAA5484519.1"/>
    <property type="molecule type" value="Genomic_DNA"/>
</dbReference>
<dbReference type="InterPro" id="IPR039425">
    <property type="entry name" value="RNA_pol_sigma-70-like"/>
</dbReference>
<comment type="similarity">
    <text evidence="1">Belongs to the sigma-70 factor family. ECF subfamily.</text>
</comment>
<organism evidence="6 7">
    <name type="scientific">Haloferula sargassicola</name>
    <dbReference type="NCBI Taxonomy" id="490096"/>
    <lineage>
        <taxon>Bacteria</taxon>
        <taxon>Pseudomonadati</taxon>
        <taxon>Verrucomicrobiota</taxon>
        <taxon>Verrucomicrobiia</taxon>
        <taxon>Verrucomicrobiales</taxon>
        <taxon>Verrucomicrobiaceae</taxon>
        <taxon>Haloferula</taxon>
    </lineage>
</organism>
<dbReference type="InterPro" id="IPR013325">
    <property type="entry name" value="RNA_pol_sigma_r2"/>
</dbReference>
<dbReference type="NCBIfam" id="TIGR02937">
    <property type="entry name" value="sigma70-ECF"/>
    <property type="match status" value="1"/>
</dbReference>
<protein>
    <recommendedName>
        <fullName evidence="5">RNA polymerase sigma-70 region 2 domain-containing protein</fullName>
    </recommendedName>
</protein>
<evidence type="ECO:0000256" key="2">
    <source>
        <dbReference type="ARBA" id="ARBA00023015"/>
    </source>
</evidence>
<dbReference type="Proteomes" id="UP001476282">
    <property type="component" value="Unassembled WGS sequence"/>
</dbReference>
<dbReference type="PANTHER" id="PTHR43133:SF51">
    <property type="entry name" value="RNA POLYMERASE SIGMA FACTOR"/>
    <property type="match status" value="1"/>
</dbReference>
<dbReference type="RefSeq" id="WP_353568618.1">
    <property type="nucleotide sequence ID" value="NZ_BAABRI010000027.1"/>
</dbReference>
<evidence type="ECO:0000256" key="1">
    <source>
        <dbReference type="ARBA" id="ARBA00010641"/>
    </source>
</evidence>
<dbReference type="InterPro" id="IPR014284">
    <property type="entry name" value="RNA_pol_sigma-70_dom"/>
</dbReference>
<sequence length="175" mass="20547">MPDTDPTLDEFVEQLTRHQMDLIYFIRTLTGDVHAAMDIRQAVNMVLWKKRSKFQPGTNFRGWAFRIAQFEVKKYLRSQRRSRVIAFDDKLLELYTEEFEAVADQLPERRRALSHCITKLTPKDLELLRHRYWTSESLDVLAAATNRSVGTLKARLHQIRSSLRLCIERQLSSAP</sequence>
<dbReference type="NCBIfam" id="TIGR02989">
    <property type="entry name" value="Sig-70_gvs1"/>
    <property type="match status" value="1"/>
</dbReference>
<dbReference type="InterPro" id="IPR014331">
    <property type="entry name" value="RNA_pol_sigma70_ECF_RHOBA"/>
</dbReference>
<dbReference type="Gene3D" id="1.10.10.10">
    <property type="entry name" value="Winged helix-like DNA-binding domain superfamily/Winged helix DNA-binding domain"/>
    <property type="match status" value="1"/>
</dbReference>
<evidence type="ECO:0000256" key="4">
    <source>
        <dbReference type="ARBA" id="ARBA00023163"/>
    </source>
</evidence>
<dbReference type="InterPro" id="IPR036388">
    <property type="entry name" value="WH-like_DNA-bd_sf"/>
</dbReference>
<dbReference type="Pfam" id="PF04542">
    <property type="entry name" value="Sigma70_r2"/>
    <property type="match status" value="1"/>
</dbReference>
<dbReference type="InterPro" id="IPR013324">
    <property type="entry name" value="RNA_pol_sigma_r3/r4-like"/>
</dbReference>
<evidence type="ECO:0000313" key="7">
    <source>
        <dbReference type="Proteomes" id="UP001476282"/>
    </source>
</evidence>
<evidence type="ECO:0000259" key="5">
    <source>
        <dbReference type="Pfam" id="PF04542"/>
    </source>
</evidence>
<name>A0ABP9UYS0_9BACT</name>
<proteinExistence type="inferred from homology"/>
<comment type="caution">
    <text evidence="6">The sequence shown here is derived from an EMBL/GenBank/DDBJ whole genome shotgun (WGS) entry which is preliminary data.</text>
</comment>
<dbReference type="InterPro" id="IPR007627">
    <property type="entry name" value="RNA_pol_sigma70_r2"/>
</dbReference>
<keyword evidence="4" id="KW-0804">Transcription</keyword>
<evidence type="ECO:0000313" key="6">
    <source>
        <dbReference type="EMBL" id="GAA5484519.1"/>
    </source>
</evidence>
<dbReference type="PANTHER" id="PTHR43133">
    <property type="entry name" value="RNA POLYMERASE ECF-TYPE SIGMA FACTO"/>
    <property type="match status" value="1"/>
</dbReference>
<keyword evidence="7" id="KW-1185">Reference proteome</keyword>